<comment type="function">
    <text evidence="11">Subunit R is required for both nuclease and ATPase activities, but not for modification.</text>
</comment>
<evidence type="ECO:0000256" key="9">
    <source>
        <dbReference type="ARBA" id="ARBA00022840"/>
    </source>
</evidence>
<gene>
    <name evidence="13" type="ORF">HH308_24000</name>
</gene>
<evidence type="ECO:0000256" key="8">
    <source>
        <dbReference type="ARBA" id="ARBA00022801"/>
    </source>
</evidence>
<evidence type="ECO:0000256" key="7">
    <source>
        <dbReference type="ARBA" id="ARBA00022759"/>
    </source>
</evidence>
<evidence type="ECO:0000313" key="14">
    <source>
        <dbReference type="Proteomes" id="UP000550729"/>
    </source>
</evidence>
<keyword evidence="14" id="KW-1185">Reference proteome</keyword>
<dbReference type="Pfam" id="PF11867">
    <property type="entry name" value="T1RH-like_C"/>
    <property type="match status" value="1"/>
</dbReference>
<dbReference type="CDD" id="cd22332">
    <property type="entry name" value="HsdR_N"/>
    <property type="match status" value="1"/>
</dbReference>
<dbReference type="InterPro" id="IPR027417">
    <property type="entry name" value="P-loop_NTPase"/>
</dbReference>
<keyword evidence="9 11" id="KW-0067">ATP-binding</keyword>
<comment type="caution">
    <text evidence="13">The sequence shown here is derived from an EMBL/GenBank/DDBJ whole genome shotgun (WGS) entry which is preliminary data.</text>
</comment>
<dbReference type="PROSITE" id="PS51192">
    <property type="entry name" value="HELICASE_ATP_BIND_1"/>
    <property type="match status" value="1"/>
</dbReference>
<evidence type="ECO:0000256" key="11">
    <source>
        <dbReference type="RuleBase" id="RU364115"/>
    </source>
</evidence>
<comment type="subunit">
    <text evidence="3 11">The type I restriction/modification system is composed of three polypeptides R, M and S.</text>
</comment>
<dbReference type="NCBIfam" id="TIGR00348">
    <property type="entry name" value="hsdR"/>
    <property type="match status" value="1"/>
</dbReference>
<dbReference type="InterPro" id="IPR007409">
    <property type="entry name" value="Restrct_endonuc_type1_HsdR_N"/>
</dbReference>
<dbReference type="GO" id="GO:0003677">
    <property type="term" value="F:DNA binding"/>
    <property type="evidence" value="ECO:0007669"/>
    <property type="project" value="UniProtKB-KW"/>
</dbReference>
<evidence type="ECO:0000259" key="12">
    <source>
        <dbReference type="PROSITE" id="PS51192"/>
    </source>
</evidence>
<dbReference type="EC" id="3.1.21.3" evidence="11"/>
<dbReference type="InterPro" id="IPR021810">
    <property type="entry name" value="T1RH-like_C"/>
</dbReference>
<keyword evidence="8 11" id="KW-0378">Hydrolase</keyword>
<dbReference type="EMBL" id="JABBNB010000033">
    <property type="protein sequence ID" value="NMO04287.1"/>
    <property type="molecule type" value="Genomic_DNA"/>
</dbReference>
<dbReference type="Pfam" id="PF18766">
    <property type="entry name" value="SWI2_SNF2"/>
    <property type="match status" value="1"/>
</dbReference>
<proteinExistence type="inferred from homology"/>
<keyword evidence="6 11" id="KW-0680">Restriction system</keyword>
<name>A0A848L1F2_9ACTN</name>
<dbReference type="GO" id="GO:0009035">
    <property type="term" value="F:type I site-specific deoxyribonuclease activity"/>
    <property type="evidence" value="ECO:0007669"/>
    <property type="project" value="UniProtKB-EC"/>
</dbReference>
<keyword evidence="10 11" id="KW-0238">DNA-binding</keyword>
<dbReference type="Gene3D" id="3.90.1570.50">
    <property type="match status" value="1"/>
</dbReference>
<dbReference type="Gene3D" id="3.40.50.300">
    <property type="entry name" value="P-loop containing nucleotide triphosphate hydrolases"/>
    <property type="match status" value="2"/>
</dbReference>
<dbReference type="SUPFAM" id="SSF52540">
    <property type="entry name" value="P-loop containing nucleoside triphosphate hydrolases"/>
    <property type="match status" value="2"/>
</dbReference>
<evidence type="ECO:0000256" key="3">
    <source>
        <dbReference type="ARBA" id="ARBA00011296"/>
    </source>
</evidence>
<dbReference type="InterPro" id="IPR004473">
    <property type="entry name" value="Restrct_endonuc_typeI_HsdR"/>
</dbReference>
<accession>A0A848L1F2</accession>
<reference evidence="13 14" key="1">
    <citation type="submission" date="2020-04" db="EMBL/GenBank/DDBJ databases">
        <title>Gordonia sp. nov. TBRC 11910.</title>
        <authorList>
            <person name="Suriyachadkun C."/>
        </authorList>
    </citation>
    <scope>NUCLEOTIDE SEQUENCE [LARGE SCALE GENOMIC DNA]</scope>
    <source>
        <strain evidence="13 14">TBRC 11910</strain>
    </source>
</reference>
<feature type="domain" description="Helicase ATP-binding" evidence="12">
    <location>
        <begin position="291"/>
        <end position="466"/>
    </location>
</feature>
<evidence type="ECO:0000256" key="6">
    <source>
        <dbReference type="ARBA" id="ARBA00022747"/>
    </source>
</evidence>
<dbReference type="PANTHER" id="PTHR30195">
    <property type="entry name" value="TYPE I SITE-SPECIFIC DEOXYRIBONUCLEASE PROTEIN SUBUNIT M AND R"/>
    <property type="match status" value="1"/>
</dbReference>
<dbReference type="Pfam" id="PF04313">
    <property type="entry name" value="HSDR_N"/>
    <property type="match status" value="1"/>
</dbReference>
<dbReference type="InterPro" id="IPR040980">
    <property type="entry name" value="SWI2_SNF2"/>
</dbReference>
<sequence>MSGVMTEADWEAWTLDQLAGEEWQHRDGKDVAPGSGERDNWHDIVLTGTLRTALENLNPGVPIGYLDQALAEVTTPQSQDVITENFRLHKILVNGYTGISYIDHDGQEVTPTIRFISSDPARNKYHAVNQVTIRSREYERRFDIVLYVNGLPLSIIELKQAGATKATSQVAFNQLQTYLHEFPMAFRFACFVVASDYLTASYGTPFTPWNHFAPWNVDDDGAPVEPGTPDEDGDPDYELDLLVAGVFNVDRFGQLLRDFTAFDEAETGLHKRIAKPHQYFAVTKAVASTVIAVDSDGRAGVVWHTQGSGKSMEMELYSAKVMRHSRLANPTVVVLTDRTELDTQLFEGFKISALLPERPQQVANREELRAELSQRRSGGIYFTTLQKFGLTKAERDAGVDHPLLSDRHNIIVLADEAHRSHYDTIDGYARHLRDALPHAALIAFTGTPITEAERDTRKVFGDDIDIYDLHRAVADGATVPVKFEPRLIKLARKPGVDDEEIDDAAEELTSGLDEADADRIARTVAVLDTVYGAPERLAVLADDLVKHWETRREVMEPFIGGPGKAMVVCATRSIAARLYQELIERRPEWHNDADDRGVVKVVYTATPGDSASIKTHMRRPSAIAAIKKRIKNADDELQIVIVKDMMLTGFDAPALHTLYVDRPLKGALLMQTLARVNRTYRGKEDGLLVAYSPLADNLTKALREFTRNTAETGERLVGQDMAEAAAIVHTLLGEIGEIVGDTWLDAARAGDYRSAVNQVISLLRSPTTPGNSDPDDPDARPLAERFRDRAAKLARAWALTAGAAHNDPDLEKVRPEVRFYEEIRTWLAKLDARDRQSRGEPIPEDIARQLGDLIVTSATSDGVIDIYREAGLGLPDLQYLTPEWVHDAQSESKVHLAIEALKTSLQEGARLATGGNEVRRKQFSERINELMLKYTNQQLTAAEVLAELAELAKDVVAEADRGKQFDPPLSTDELAFYDVVHQNDSAVDVMGDDVLAAIARDLVATMRRDTRLDWTVREDVRAKLRTSIKRLLRKYGYPPDQQPAAIASVMSQMEAMAPRIAEEKG</sequence>
<keyword evidence="7 13" id="KW-0255">Endonuclease</keyword>
<evidence type="ECO:0000256" key="2">
    <source>
        <dbReference type="ARBA" id="ARBA00008598"/>
    </source>
</evidence>
<dbReference type="Proteomes" id="UP000550729">
    <property type="component" value="Unassembled WGS sequence"/>
</dbReference>
<keyword evidence="5 11" id="KW-0547">Nucleotide-binding</keyword>
<keyword evidence="4" id="KW-0540">Nuclease</keyword>
<dbReference type="InterPro" id="IPR051268">
    <property type="entry name" value="Type-I_R_enzyme_R_subunit"/>
</dbReference>
<evidence type="ECO:0000313" key="13">
    <source>
        <dbReference type="EMBL" id="NMO04287.1"/>
    </source>
</evidence>
<dbReference type="GO" id="GO:0005524">
    <property type="term" value="F:ATP binding"/>
    <property type="evidence" value="ECO:0007669"/>
    <property type="project" value="UniProtKB-KW"/>
</dbReference>
<protein>
    <recommendedName>
        <fullName evidence="11">Type I restriction enzyme endonuclease subunit</fullName>
        <shortName evidence="11">R protein</shortName>
        <ecNumber evidence="11">3.1.21.3</ecNumber>
    </recommendedName>
</protein>
<dbReference type="Pfam" id="PF22679">
    <property type="entry name" value="T1R_D3-like"/>
    <property type="match status" value="1"/>
</dbReference>
<comment type="similarity">
    <text evidence="2 11">Belongs to the HsdR family.</text>
</comment>
<organism evidence="13 14">
    <name type="scientific">Gordonia asplenii</name>
    <dbReference type="NCBI Taxonomy" id="2725283"/>
    <lineage>
        <taxon>Bacteria</taxon>
        <taxon>Bacillati</taxon>
        <taxon>Actinomycetota</taxon>
        <taxon>Actinomycetes</taxon>
        <taxon>Mycobacteriales</taxon>
        <taxon>Gordoniaceae</taxon>
        <taxon>Gordonia</taxon>
    </lineage>
</organism>
<dbReference type="InterPro" id="IPR055180">
    <property type="entry name" value="HsdR_RecA-like_helicase_dom_2"/>
</dbReference>
<dbReference type="CDD" id="cd18800">
    <property type="entry name" value="SF2_C_EcoR124I-like"/>
    <property type="match status" value="1"/>
</dbReference>
<evidence type="ECO:0000256" key="5">
    <source>
        <dbReference type="ARBA" id="ARBA00022741"/>
    </source>
</evidence>
<evidence type="ECO:0000256" key="4">
    <source>
        <dbReference type="ARBA" id="ARBA00022722"/>
    </source>
</evidence>
<dbReference type="SMART" id="SM00487">
    <property type="entry name" value="DEXDc"/>
    <property type="match status" value="1"/>
</dbReference>
<dbReference type="AlphaFoldDB" id="A0A848L1F2"/>
<dbReference type="PANTHER" id="PTHR30195:SF15">
    <property type="entry name" value="TYPE I RESTRICTION ENZYME HINDI ENDONUCLEASE SUBUNIT"/>
    <property type="match status" value="1"/>
</dbReference>
<dbReference type="GO" id="GO:0009307">
    <property type="term" value="P:DNA restriction-modification system"/>
    <property type="evidence" value="ECO:0007669"/>
    <property type="project" value="UniProtKB-KW"/>
</dbReference>
<comment type="catalytic activity">
    <reaction evidence="1 11">
        <text>Endonucleolytic cleavage of DNA to give random double-stranded fragments with terminal 5'-phosphates, ATP is simultaneously hydrolyzed.</text>
        <dbReference type="EC" id="3.1.21.3"/>
    </reaction>
</comment>
<dbReference type="InterPro" id="IPR014001">
    <property type="entry name" value="Helicase_ATP-bd"/>
</dbReference>
<evidence type="ECO:0000256" key="1">
    <source>
        <dbReference type="ARBA" id="ARBA00000851"/>
    </source>
</evidence>
<evidence type="ECO:0000256" key="10">
    <source>
        <dbReference type="ARBA" id="ARBA00023125"/>
    </source>
</evidence>